<evidence type="ECO:0000313" key="1">
    <source>
        <dbReference type="EMBL" id="GAA4146989.1"/>
    </source>
</evidence>
<evidence type="ECO:0000313" key="2">
    <source>
        <dbReference type="Proteomes" id="UP001500101"/>
    </source>
</evidence>
<reference evidence="2" key="1">
    <citation type="journal article" date="2019" name="Int. J. Syst. Evol. Microbiol.">
        <title>The Global Catalogue of Microorganisms (GCM) 10K type strain sequencing project: providing services to taxonomists for standard genome sequencing and annotation.</title>
        <authorList>
            <consortium name="The Broad Institute Genomics Platform"/>
            <consortium name="The Broad Institute Genome Sequencing Center for Infectious Disease"/>
            <person name="Wu L."/>
            <person name="Ma J."/>
        </authorList>
    </citation>
    <scope>NUCLEOTIDE SEQUENCE [LARGE SCALE GENOMIC DNA]</scope>
    <source>
        <strain evidence="2">JCM 16704</strain>
    </source>
</reference>
<name>A0ABP7Z4J7_9SPHI</name>
<gene>
    <name evidence="1" type="ORF">GCM10022216_32520</name>
</gene>
<dbReference type="EMBL" id="BAAAZI010000013">
    <property type="protein sequence ID" value="GAA4146989.1"/>
    <property type="molecule type" value="Genomic_DNA"/>
</dbReference>
<sequence>MEAIIKTILTNSNFIFNEEINGFQEENKSYFFVKTIGSDQLEKVKNKTLLNVSEWYREFLTHFNQSCSKENYPALEKNSSLIILVNSANITVIERLQTQILLIEEDQFYVKKYVIIYTPEALGKISNYTSNEQLQGAVNNKIAFQTILSNGFSQEQEDYLLLLQIFIKLPFLTLKFNEDEFITLEEKLKKKLDDDYSIFQELLKSDEQIRNLDFSSIESESEINNLITLLTNDPN</sequence>
<proteinExistence type="predicted"/>
<protein>
    <submittedName>
        <fullName evidence="1">Uncharacterized protein</fullName>
    </submittedName>
</protein>
<comment type="caution">
    <text evidence="1">The sequence shown here is derived from an EMBL/GenBank/DDBJ whole genome shotgun (WGS) entry which is preliminary data.</text>
</comment>
<dbReference type="Pfam" id="PF20289">
    <property type="entry name" value="MComp1"/>
    <property type="match status" value="1"/>
</dbReference>
<organism evidence="1 2">
    <name type="scientific">Sphingobacterium kyonggiense</name>
    <dbReference type="NCBI Taxonomy" id="714075"/>
    <lineage>
        <taxon>Bacteria</taxon>
        <taxon>Pseudomonadati</taxon>
        <taxon>Bacteroidota</taxon>
        <taxon>Sphingobacteriia</taxon>
        <taxon>Sphingobacteriales</taxon>
        <taxon>Sphingobacteriaceae</taxon>
        <taxon>Sphingobacterium</taxon>
    </lineage>
</organism>
<dbReference type="Proteomes" id="UP001500101">
    <property type="component" value="Unassembled WGS sequence"/>
</dbReference>
<dbReference type="InterPro" id="IPR046905">
    <property type="entry name" value="ABC-3C_MC1"/>
</dbReference>
<dbReference type="RefSeq" id="WP_344675853.1">
    <property type="nucleotide sequence ID" value="NZ_BAAAZI010000013.1"/>
</dbReference>
<keyword evidence="2" id="KW-1185">Reference proteome</keyword>
<accession>A0ABP7Z4J7</accession>